<protein>
    <submittedName>
        <fullName evidence="5">Helix-turn-helix transcriptional regulator</fullName>
    </submittedName>
</protein>
<evidence type="ECO:0000256" key="1">
    <source>
        <dbReference type="ARBA" id="ARBA00023125"/>
    </source>
</evidence>
<proteinExistence type="predicted"/>
<dbReference type="InterPro" id="IPR016032">
    <property type="entry name" value="Sig_transdc_resp-reg_C-effctor"/>
</dbReference>
<keyword evidence="1 2" id="KW-0238">DNA-binding</keyword>
<dbReference type="Pfam" id="PF00486">
    <property type="entry name" value="Trans_reg_C"/>
    <property type="match status" value="1"/>
</dbReference>
<dbReference type="InterPro" id="IPR036388">
    <property type="entry name" value="WH-like_DNA-bd_sf"/>
</dbReference>
<dbReference type="SUPFAM" id="SSF52540">
    <property type="entry name" value="P-loop containing nucleoside triphosphate hydrolases"/>
    <property type="match status" value="1"/>
</dbReference>
<dbReference type="SUPFAM" id="SSF46894">
    <property type="entry name" value="C-terminal effector domain of the bipartite response regulators"/>
    <property type="match status" value="1"/>
</dbReference>
<feature type="DNA-binding region" description="OmpR/PhoB-type" evidence="2">
    <location>
        <begin position="13"/>
        <end position="111"/>
    </location>
</feature>
<dbReference type="Gene3D" id="3.40.50.300">
    <property type="entry name" value="P-loop containing nucleotide triphosphate hydrolases"/>
    <property type="match status" value="1"/>
</dbReference>
<dbReference type="InterPro" id="IPR001867">
    <property type="entry name" value="OmpR/PhoB-type_DNA-bd"/>
</dbReference>
<accession>A0ABX0FPG3</accession>
<organism evidence="5 6">
    <name type="scientific">Duganella aceris</name>
    <dbReference type="NCBI Taxonomy" id="2703883"/>
    <lineage>
        <taxon>Bacteria</taxon>
        <taxon>Pseudomonadati</taxon>
        <taxon>Pseudomonadota</taxon>
        <taxon>Betaproteobacteria</taxon>
        <taxon>Burkholderiales</taxon>
        <taxon>Oxalobacteraceae</taxon>
        <taxon>Telluria group</taxon>
        <taxon>Duganella</taxon>
    </lineage>
</organism>
<dbReference type="EMBL" id="JAADJT010000008">
    <property type="protein sequence ID" value="NGZ86340.1"/>
    <property type="molecule type" value="Genomic_DNA"/>
</dbReference>
<reference evidence="6" key="2">
    <citation type="submission" date="2023-07" db="EMBL/GenBank/DDBJ databases">
        <title>Duganella aceri sp. nov., isolated from tree sap.</title>
        <authorList>
            <person name="Kim I.S."/>
        </authorList>
    </citation>
    <scope>NUCLEOTIDE SEQUENCE [LARGE SCALE GENOMIC DNA]</scope>
    <source>
        <strain evidence="6">SAP-35</strain>
    </source>
</reference>
<evidence type="ECO:0000256" key="3">
    <source>
        <dbReference type="SAM" id="MobiDB-lite"/>
    </source>
</evidence>
<feature type="domain" description="OmpR/PhoB-type" evidence="4">
    <location>
        <begin position="13"/>
        <end position="111"/>
    </location>
</feature>
<reference evidence="5 6" key="1">
    <citation type="submission" date="2020-01" db="EMBL/GenBank/DDBJ databases">
        <authorList>
            <person name="Lee S.D."/>
        </authorList>
    </citation>
    <scope>NUCLEOTIDE SEQUENCE [LARGE SCALE GENOMIC DNA]</scope>
    <source>
        <strain evidence="5 6">SAP-35</strain>
    </source>
</reference>
<gene>
    <name evidence="5" type="ORF">GW587_19025</name>
</gene>
<comment type="caution">
    <text evidence="5">The sequence shown here is derived from an EMBL/GenBank/DDBJ whole genome shotgun (WGS) entry which is preliminary data.</text>
</comment>
<dbReference type="PRINTS" id="PR00364">
    <property type="entry name" value="DISEASERSIST"/>
</dbReference>
<dbReference type="PANTHER" id="PTHR47691:SF3">
    <property type="entry name" value="HTH-TYPE TRANSCRIPTIONAL REGULATOR RV0890C-RELATED"/>
    <property type="match status" value="1"/>
</dbReference>
<evidence type="ECO:0000259" key="4">
    <source>
        <dbReference type="PROSITE" id="PS51755"/>
    </source>
</evidence>
<dbReference type="Gene3D" id="1.10.10.10">
    <property type="entry name" value="Winged helix-like DNA-binding domain superfamily/Winged helix DNA-binding domain"/>
    <property type="match status" value="1"/>
</dbReference>
<dbReference type="InterPro" id="IPR007111">
    <property type="entry name" value="NACHT_NTPase"/>
</dbReference>
<sequence>MSLPDVSPAPGYAARYTFLDFELLPCERALLHGDCRVALGSRAYDVLLALVERAGRLVTKEELIGVVWPDTIVEEGNLRVQISALRKALREEQHGQLCIENLARRGYVFTAPVRRHDGAASPAADAAPAVAARTVSGSAQGPAHRPMHGAAQGQPQETVRGSVRGSEGGPLQSPMAYGALVGRDGALRELAALLLERRHVVVTGAAGVGKSVLAAAVVALLGTQYDLPCCLLDAAACADPGAALRAIAAACRLPNAEEEDAAQPTHRLRAARLVLLLDGCDHAPQAAAALIARLRAALPEMLLLTTSRGPLRLAQESVYPLPPLALPPRDAVVTPALAYAAPAVRLFCDRARARCQDFIINAREVDTIVAICRELDGIPLALELAALSMDLLSPSEVLARLQERFQLLASARRSPVARHQTMWAALEWGFERLSPEEKIVLRRLAIFRDGFTACSAAALACCHYISLDSLLTILPALVDKSLLLTDQRGDHAGYRMHHTIRAHALKKLRTANDPMFPPAALPL</sequence>
<dbReference type="CDD" id="cd00383">
    <property type="entry name" value="trans_reg_C"/>
    <property type="match status" value="1"/>
</dbReference>
<dbReference type="SMART" id="SM00862">
    <property type="entry name" value="Trans_reg_C"/>
    <property type="match status" value="1"/>
</dbReference>
<dbReference type="Pfam" id="PF05729">
    <property type="entry name" value="NACHT"/>
    <property type="match status" value="1"/>
</dbReference>
<evidence type="ECO:0000313" key="6">
    <source>
        <dbReference type="Proteomes" id="UP000666369"/>
    </source>
</evidence>
<dbReference type="PROSITE" id="PS51755">
    <property type="entry name" value="OMPR_PHOB"/>
    <property type="match status" value="1"/>
</dbReference>
<dbReference type="RefSeq" id="WP_166106095.1">
    <property type="nucleotide sequence ID" value="NZ_JAADJT010000008.1"/>
</dbReference>
<dbReference type="Proteomes" id="UP000666369">
    <property type="component" value="Unassembled WGS sequence"/>
</dbReference>
<dbReference type="PANTHER" id="PTHR47691">
    <property type="entry name" value="REGULATOR-RELATED"/>
    <property type="match status" value="1"/>
</dbReference>
<feature type="region of interest" description="Disordered" evidence="3">
    <location>
        <begin position="131"/>
        <end position="170"/>
    </location>
</feature>
<name>A0ABX0FPG3_9BURK</name>
<keyword evidence="6" id="KW-1185">Reference proteome</keyword>
<evidence type="ECO:0000256" key="2">
    <source>
        <dbReference type="PROSITE-ProRule" id="PRU01091"/>
    </source>
</evidence>
<evidence type="ECO:0000313" key="5">
    <source>
        <dbReference type="EMBL" id="NGZ86340.1"/>
    </source>
</evidence>
<dbReference type="InterPro" id="IPR027417">
    <property type="entry name" value="P-loop_NTPase"/>
</dbReference>